<gene>
    <name evidence="3" type="ORF">THIOM_000509</name>
</gene>
<feature type="region of interest" description="Disordered" evidence="1">
    <location>
        <begin position="13"/>
        <end position="78"/>
    </location>
</feature>
<evidence type="ECO:0000313" key="4">
    <source>
        <dbReference type="Proteomes" id="UP000076962"/>
    </source>
</evidence>
<evidence type="ECO:0000313" key="3">
    <source>
        <dbReference type="EMBL" id="OAD23650.1"/>
    </source>
</evidence>
<accession>A0A0A6RK51</accession>
<feature type="domain" description="FtsH ternary system" evidence="2">
    <location>
        <begin position="3"/>
        <end position="76"/>
    </location>
</feature>
<proteinExistence type="predicted"/>
<feature type="compositionally biased region" description="Basic and acidic residues" evidence="1">
    <location>
        <begin position="19"/>
        <end position="43"/>
    </location>
</feature>
<dbReference type="AlphaFoldDB" id="A0A0A6RK51"/>
<dbReference type="Proteomes" id="UP000076962">
    <property type="component" value="Unassembled WGS sequence"/>
</dbReference>
<dbReference type="InterPro" id="IPR045481">
    <property type="entry name" value="fvmX3"/>
</dbReference>
<dbReference type="EMBL" id="LUTY01000237">
    <property type="protein sequence ID" value="OAD23650.1"/>
    <property type="molecule type" value="Genomic_DNA"/>
</dbReference>
<reference evidence="3 4" key="1">
    <citation type="submission" date="2016-05" db="EMBL/GenBank/DDBJ databases">
        <title>Single-cell genome of chain-forming Candidatus Thiomargarita nelsonii and comparison to other large sulfur-oxidizing bacteria.</title>
        <authorList>
            <person name="Winkel M."/>
            <person name="Salman V."/>
            <person name="Woyke T."/>
            <person name="Schulz-Vogt H."/>
            <person name="Richter M."/>
            <person name="Flood B."/>
            <person name="Bailey J."/>
            <person name="Amann R."/>
            <person name="Mussmann M."/>
        </authorList>
    </citation>
    <scope>NUCLEOTIDE SEQUENCE [LARGE SCALE GENOMIC DNA]</scope>
    <source>
        <strain evidence="3 4">THI036</strain>
    </source>
</reference>
<organism evidence="3 4">
    <name type="scientific">Candidatus Thiomargarita nelsonii</name>
    <dbReference type="NCBI Taxonomy" id="1003181"/>
    <lineage>
        <taxon>Bacteria</taxon>
        <taxon>Pseudomonadati</taxon>
        <taxon>Pseudomonadota</taxon>
        <taxon>Gammaproteobacteria</taxon>
        <taxon>Thiotrichales</taxon>
        <taxon>Thiotrichaceae</taxon>
        <taxon>Thiomargarita</taxon>
    </lineage>
</organism>
<feature type="compositionally biased region" description="Polar residues" evidence="1">
    <location>
        <begin position="64"/>
        <end position="78"/>
    </location>
</feature>
<name>A0A0A6RK51_9GAMM</name>
<evidence type="ECO:0000256" key="1">
    <source>
        <dbReference type="SAM" id="MobiDB-lite"/>
    </source>
</evidence>
<dbReference type="Pfam" id="PF19999">
    <property type="entry name" value="fvmX3"/>
    <property type="match status" value="1"/>
</dbReference>
<evidence type="ECO:0000259" key="2">
    <source>
        <dbReference type="Pfam" id="PF19999"/>
    </source>
</evidence>
<keyword evidence="4" id="KW-1185">Reference proteome</keyword>
<comment type="caution">
    <text evidence="3">The sequence shown here is derived from an EMBL/GenBank/DDBJ whole genome shotgun (WGS) entry which is preliminary data.</text>
</comment>
<sequence length="78" mass="8760">MLGEVEEFLIDDQGSQLAEAEHNREHDRIATDIGRVVERHPRVQEMPGGSGMVTPLTNKVPEQPETSTDSPPRQQQKQ</sequence>
<protein>
    <recommendedName>
        <fullName evidence="2">FtsH ternary system domain-containing protein</fullName>
    </recommendedName>
</protein>